<keyword evidence="1" id="KW-0732">Signal</keyword>
<dbReference type="RefSeq" id="XP_013095222.2">
    <property type="nucleotide sequence ID" value="XM_013239768.2"/>
</dbReference>
<feature type="domain" description="C-type lectin" evidence="2">
    <location>
        <begin position="71"/>
        <end position="173"/>
    </location>
</feature>
<protein>
    <recommendedName>
        <fullName evidence="2">C-type lectin domain-containing protein</fullName>
    </recommendedName>
</protein>
<evidence type="ECO:0000313" key="3">
    <source>
        <dbReference type="EnsemblMetazoa" id="BGLB028973-PA"/>
    </source>
</evidence>
<dbReference type="OrthoDB" id="6143316at2759"/>
<sequence>MHPSVQAVLICVVMGALFLTHWAHGLESRAITGNKRTERSLCDDSRCRSLERLRSRLESSKRWLFQRSDVYKGRRYYLSQQDPISRSEEAMATCALYGGYLAEIQDLDEFNFIAAFIKKFRGFRLVLIGATDNAEEEVWRYRTTNELVPSFLIKSRKWGTERNCLYLFNDPGWLAVDDLCYYTIPDYPTRFLCEIPEDEDDC</sequence>
<dbReference type="VEuPathDB" id="VectorBase:BGLB028973"/>
<dbReference type="PROSITE" id="PS50041">
    <property type="entry name" value="C_TYPE_LECTIN_2"/>
    <property type="match status" value="1"/>
</dbReference>
<evidence type="ECO:0000256" key="1">
    <source>
        <dbReference type="SAM" id="SignalP"/>
    </source>
</evidence>
<evidence type="ECO:0000313" key="4">
    <source>
        <dbReference type="Proteomes" id="UP000076420"/>
    </source>
</evidence>
<dbReference type="KEGG" id="bgt:106078762"/>
<name>A0A2C9LAP7_BIOGL</name>
<dbReference type="CDD" id="cd00037">
    <property type="entry name" value="CLECT"/>
    <property type="match status" value="1"/>
</dbReference>
<reference evidence="3" key="1">
    <citation type="submission" date="2020-05" db="UniProtKB">
        <authorList>
            <consortium name="EnsemblMetazoa"/>
        </authorList>
    </citation>
    <scope>IDENTIFICATION</scope>
    <source>
        <strain evidence="3">BB02</strain>
    </source>
</reference>
<proteinExistence type="predicted"/>
<dbReference type="VEuPathDB" id="VectorBase:BGLAX_034995"/>
<dbReference type="AlphaFoldDB" id="A0A2C9LAP7"/>
<accession>A0A2C9LAP7</accession>
<feature type="chain" id="PRO_5013379213" description="C-type lectin domain-containing protein" evidence="1">
    <location>
        <begin position="26"/>
        <end position="202"/>
    </location>
</feature>
<dbReference type="Pfam" id="PF00059">
    <property type="entry name" value="Lectin_C"/>
    <property type="match status" value="1"/>
</dbReference>
<dbReference type="EnsemblMetazoa" id="BGLB028973-RA">
    <property type="protein sequence ID" value="BGLB028973-PA"/>
    <property type="gene ID" value="BGLB028973"/>
</dbReference>
<dbReference type="SMART" id="SM00034">
    <property type="entry name" value="CLECT"/>
    <property type="match status" value="1"/>
</dbReference>
<dbReference type="Gene3D" id="3.10.100.10">
    <property type="entry name" value="Mannose-Binding Protein A, subunit A"/>
    <property type="match status" value="1"/>
</dbReference>
<dbReference type="Proteomes" id="UP000076420">
    <property type="component" value="Unassembled WGS sequence"/>
</dbReference>
<dbReference type="InterPro" id="IPR016187">
    <property type="entry name" value="CTDL_fold"/>
</dbReference>
<feature type="signal peptide" evidence="1">
    <location>
        <begin position="1"/>
        <end position="25"/>
    </location>
</feature>
<dbReference type="InterPro" id="IPR001304">
    <property type="entry name" value="C-type_lectin-like"/>
</dbReference>
<evidence type="ECO:0000259" key="2">
    <source>
        <dbReference type="PROSITE" id="PS50041"/>
    </source>
</evidence>
<dbReference type="SUPFAM" id="SSF56436">
    <property type="entry name" value="C-type lectin-like"/>
    <property type="match status" value="1"/>
</dbReference>
<dbReference type="InterPro" id="IPR016186">
    <property type="entry name" value="C-type_lectin-like/link_sf"/>
</dbReference>
<organism evidence="3 4">
    <name type="scientific">Biomphalaria glabrata</name>
    <name type="common">Bloodfluke planorb</name>
    <name type="synonym">Freshwater snail</name>
    <dbReference type="NCBI Taxonomy" id="6526"/>
    <lineage>
        <taxon>Eukaryota</taxon>
        <taxon>Metazoa</taxon>
        <taxon>Spiralia</taxon>
        <taxon>Lophotrochozoa</taxon>
        <taxon>Mollusca</taxon>
        <taxon>Gastropoda</taxon>
        <taxon>Heterobranchia</taxon>
        <taxon>Euthyneura</taxon>
        <taxon>Panpulmonata</taxon>
        <taxon>Hygrophila</taxon>
        <taxon>Lymnaeoidea</taxon>
        <taxon>Planorbidae</taxon>
        <taxon>Biomphalaria</taxon>
    </lineage>
</organism>
<gene>
    <name evidence="3" type="primary">106078762</name>
</gene>